<comment type="caution">
    <text evidence="3">The sequence shown here is derived from an EMBL/GenBank/DDBJ whole genome shotgun (WGS) entry which is preliminary data.</text>
</comment>
<accession>A0A2H5XEH5</accession>
<feature type="transmembrane region" description="Helical" evidence="1">
    <location>
        <begin position="356"/>
        <end position="378"/>
    </location>
</feature>
<dbReference type="Proteomes" id="UP000236173">
    <property type="component" value="Unassembled WGS sequence"/>
</dbReference>
<dbReference type="Pfam" id="PF05226">
    <property type="entry name" value="CHASE2"/>
    <property type="match status" value="1"/>
</dbReference>
<reference evidence="4" key="1">
    <citation type="submission" date="2017-09" db="EMBL/GenBank/DDBJ databases">
        <title>Metaegenomics of thermophilic ammonia-oxidizing enrichment culture.</title>
        <authorList>
            <person name="Kato S."/>
            <person name="Suzuki K."/>
        </authorList>
    </citation>
    <scope>NUCLEOTIDE SEQUENCE [LARGE SCALE GENOMIC DNA]</scope>
</reference>
<dbReference type="GO" id="GO:0004016">
    <property type="term" value="F:adenylate cyclase activity"/>
    <property type="evidence" value="ECO:0007669"/>
    <property type="project" value="UniProtKB-EC"/>
</dbReference>
<dbReference type="CDD" id="cd07302">
    <property type="entry name" value="CHD"/>
    <property type="match status" value="1"/>
</dbReference>
<dbReference type="InterPro" id="IPR007890">
    <property type="entry name" value="CHASE2"/>
</dbReference>
<sequence length="652" mass="71521">MPTWQQGLIGVLLVMAAAKGLGVTTSLSRWLMDVHWRWQTALRPPAFPDDIVIVAIDDKSVQRLGRLRYWSRRRYAELLDHLRHAKAVGIDILFAEPDERDLAGDEALAQALRRHGRVVLPFYQWQGRLLSAQGRQATERLMTKLPAAPRGVILPVTFAAAFQPPLSPLLDAAVAVGYADVNADPDGVYRAPVLLRQTNAGKLMPHFALAVACVAQGVPLDDAVHPNPLTLRWGQRRISLDDGVLHLRPIARRSDRFTGVGASVPTVSFVDALTMPPEKFAGKIVLVGETATGTTDIRPTPLDNGLRGVELNAEILANLLHLPPVRPLPLALQWLLIALAVGAPCWLYTTMGVRPATVGATAALLGLIAAMEGAFWWGQRLPQWGTPLMAWLSATLLMGLHRLAQEEAQKRQIRQTFSLYVAPELVEEIVQNPATAHQEGVRRRVAVLFSDIRGFTTYSEQNPPELVVRQMREYLTEMTAAVQNHRGVLDKFIGDAVMGLFGPFLPDDANLSALAVASALEMLERLERLNVHWQRQGLPTFRIGIGVHVGEAMVGNIGSAQRVQYTALGDTVNLAARLQTMTKDFQAPLIVSEAVRDESEKALGDAVAFTDLGSVTVRGRAQPVRVFAVRRRHASQEVTSDVAPVRQDQAPK</sequence>
<dbReference type="AlphaFoldDB" id="A0A2H5XEH5"/>
<dbReference type="EC" id="4.6.1.1" evidence="3"/>
<protein>
    <submittedName>
        <fullName evidence="3">Adenylate cyclase 1</fullName>
        <ecNumber evidence="3">4.6.1.1</ecNumber>
    </submittedName>
</protein>
<dbReference type="SMART" id="SM01080">
    <property type="entry name" value="CHASE2"/>
    <property type="match status" value="1"/>
</dbReference>
<dbReference type="InterPro" id="IPR001054">
    <property type="entry name" value="A/G_cyclase"/>
</dbReference>
<evidence type="ECO:0000256" key="1">
    <source>
        <dbReference type="SAM" id="Phobius"/>
    </source>
</evidence>
<organism evidence="3 4">
    <name type="scientific">Candidatus Fervidibacter japonicus</name>
    <dbReference type="NCBI Taxonomy" id="2035412"/>
    <lineage>
        <taxon>Bacteria</taxon>
        <taxon>Candidatus Fervidibacterota</taxon>
        <taxon>Candidatus Fervidibacter</taxon>
    </lineage>
</organism>
<dbReference type="PANTHER" id="PTHR43081:SF1">
    <property type="entry name" value="ADENYLATE CYCLASE, TERMINAL-DIFFERENTIATION SPECIFIC"/>
    <property type="match status" value="1"/>
</dbReference>
<dbReference type="PROSITE" id="PS50125">
    <property type="entry name" value="GUANYLATE_CYCLASE_2"/>
    <property type="match status" value="1"/>
</dbReference>
<name>A0A2H5XEH5_9BACT</name>
<keyword evidence="1" id="KW-1133">Transmembrane helix</keyword>
<keyword evidence="1" id="KW-0812">Transmembrane</keyword>
<keyword evidence="1" id="KW-0472">Membrane</keyword>
<gene>
    <name evidence="3" type="primary">cyaA_3</name>
    <name evidence="3" type="ORF">HRbin17_02103</name>
</gene>
<dbReference type="SUPFAM" id="SSF55073">
    <property type="entry name" value="Nucleotide cyclase"/>
    <property type="match status" value="1"/>
</dbReference>
<dbReference type="GO" id="GO:0009190">
    <property type="term" value="P:cyclic nucleotide biosynthetic process"/>
    <property type="evidence" value="ECO:0007669"/>
    <property type="project" value="InterPro"/>
</dbReference>
<evidence type="ECO:0000313" key="3">
    <source>
        <dbReference type="EMBL" id="GBC99575.1"/>
    </source>
</evidence>
<feature type="transmembrane region" description="Helical" evidence="1">
    <location>
        <begin position="331"/>
        <end position="349"/>
    </location>
</feature>
<dbReference type="PANTHER" id="PTHR43081">
    <property type="entry name" value="ADENYLATE CYCLASE, TERMINAL-DIFFERENTIATION SPECIFIC-RELATED"/>
    <property type="match status" value="1"/>
</dbReference>
<feature type="domain" description="Guanylate cyclase" evidence="2">
    <location>
        <begin position="446"/>
        <end position="579"/>
    </location>
</feature>
<dbReference type="Gene3D" id="3.30.70.1230">
    <property type="entry name" value="Nucleotide cyclase"/>
    <property type="match status" value="1"/>
</dbReference>
<proteinExistence type="predicted"/>
<evidence type="ECO:0000313" key="4">
    <source>
        <dbReference type="Proteomes" id="UP000236173"/>
    </source>
</evidence>
<dbReference type="InterPro" id="IPR050697">
    <property type="entry name" value="Adenylyl/Guanylyl_Cyclase_3/4"/>
</dbReference>
<dbReference type="InterPro" id="IPR029787">
    <property type="entry name" value="Nucleotide_cyclase"/>
</dbReference>
<dbReference type="EMBL" id="BEHT01000031">
    <property type="protein sequence ID" value="GBC99575.1"/>
    <property type="molecule type" value="Genomic_DNA"/>
</dbReference>
<dbReference type="GO" id="GO:0035556">
    <property type="term" value="P:intracellular signal transduction"/>
    <property type="evidence" value="ECO:0007669"/>
    <property type="project" value="InterPro"/>
</dbReference>
<evidence type="ECO:0000259" key="2">
    <source>
        <dbReference type="PROSITE" id="PS50125"/>
    </source>
</evidence>
<keyword evidence="3" id="KW-0456">Lyase</keyword>
<dbReference type="Pfam" id="PF00211">
    <property type="entry name" value="Guanylate_cyc"/>
    <property type="match status" value="1"/>
</dbReference>
<dbReference type="SMART" id="SM00044">
    <property type="entry name" value="CYCc"/>
    <property type="match status" value="1"/>
</dbReference>